<evidence type="ECO:0000256" key="8">
    <source>
        <dbReference type="ARBA" id="ARBA00023136"/>
    </source>
</evidence>
<keyword evidence="6 10" id="KW-1133">Transmembrane helix</keyword>
<name>A0ABS3E437_9GAMM</name>
<feature type="transmembrane region" description="Helical" evidence="10">
    <location>
        <begin position="262"/>
        <end position="282"/>
    </location>
</feature>
<feature type="transmembrane region" description="Helical" evidence="10">
    <location>
        <begin position="640"/>
        <end position="658"/>
    </location>
</feature>
<feature type="transmembrane region" description="Helical" evidence="10">
    <location>
        <begin position="441"/>
        <end position="462"/>
    </location>
</feature>
<feature type="transmembrane region" description="Helical" evidence="10">
    <location>
        <begin position="398"/>
        <end position="420"/>
    </location>
</feature>
<dbReference type="PANTHER" id="PTHR43373">
    <property type="entry name" value="NA(+)/H(+) ANTIPORTER SUBUNIT"/>
    <property type="match status" value="1"/>
</dbReference>
<reference evidence="15 16" key="1">
    <citation type="submission" date="2020-12" db="EMBL/GenBank/DDBJ databases">
        <title>Oil enriched cultivation method for isolating marine PHA-producing bacteria.</title>
        <authorList>
            <person name="Zheng W."/>
            <person name="Yu S."/>
            <person name="Huang Y."/>
        </authorList>
    </citation>
    <scope>NUCLEOTIDE SEQUENCE [LARGE SCALE GENOMIC DNA]</scope>
    <source>
        <strain evidence="15 16">SN0-2</strain>
    </source>
</reference>
<feature type="transmembrane region" description="Helical" evidence="10">
    <location>
        <begin position="614"/>
        <end position="634"/>
    </location>
</feature>
<evidence type="ECO:0000256" key="2">
    <source>
        <dbReference type="ARBA" id="ARBA00022448"/>
    </source>
</evidence>
<feature type="transmembrane region" description="Helical" evidence="10">
    <location>
        <begin position="101"/>
        <end position="119"/>
    </location>
</feature>
<feature type="transmembrane region" description="Helical" evidence="10">
    <location>
        <begin position="359"/>
        <end position="378"/>
    </location>
</feature>
<dbReference type="InterPro" id="IPR001516">
    <property type="entry name" value="Proton_antipo_N"/>
</dbReference>
<evidence type="ECO:0000256" key="4">
    <source>
        <dbReference type="ARBA" id="ARBA00022475"/>
    </source>
</evidence>
<dbReference type="RefSeq" id="WP_206999460.1">
    <property type="nucleotide sequence ID" value="NZ_JAEKJR010000001.1"/>
</dbReference>
<dbReference type="InterPro" id="IPR046806">
    <property type="entry name" value="MrpA_C/MbhE"/>
</dbReference>
<keyword evidence="16" id="KW-1185">Reference proteome</keyword>
<keyword evidence="4" id="KW-1003">Cell membrane</keyword>
<feature type="transmembrane region" description="Helical" evidence="10">
    <location>
        <begin position="491"/>
        <end position="509"/>
    </location>
</feature>
<feature type="transmembrane region" description="Helical" evidence="10">
    <location>
        <begin position="72"/>
        <end position="92"/>
    </location>
</feature>
<evidence type="ECO:0000256" key="7">
    <source>
        <dbReference type="ARBA" id="ARBA00023065"/>
    </source>
</evidence>
<feature type="transmembrane region" description="Helical" evidence="10">
    <location>
        <begin position="733"/>
        <end position="751"/>
    </location>
</feature>
<evidence type="ECO:0000256" key="3">
    <source>
        <dbReference type="ARBA" id="ARBA00022449"/>
    </source>
</evidence>
<evidence type="ECO:0000256" key="6">
    <source>
        <dbReference type="ARBA" id="ARBA00022989"/>
    </source>
</evidence>
<dbReference type="Gene3D" id="1.20.120.1200">
    <property type="entry name" value="NADH-ubiquinone/plastoquinone oxidoreductase chain 6, subunit NuoJ"/>
    <property type="match status" value="1"/>
</dbReference>
<keyword evidence="8 10" id="KW-0472">Membrane</keyword>
<sequence length="770" mass="82143">MQTEVHSSNQRPAPWSTRAWSLALLVFPLGVTFWLLSLIGPVRAESLLLFGVHWVPSLGVELVFLVDGLSLLFGLLVSGVGFFVSLYATFYLRGHPLLKRFYLYLLLFMLGMLGLVLAGNLITLFVFWEVTTVASYLLIGFNHASATARRAALQALLITALGGLALLAGLLLLGMVVGSYALPEVLASGAQVQAHALYAPILILVLLGAFAKSAQMPLHFWLPNAMAAPTPVSAYLHSATMVKAGIYLLARLHPALGGTGLWMWMLTVVGAVTAIVAAILALRQTDLKLALAYTTVVALGTLTMFLGSDASVAIAAAITFVLVHSLYKAALFMVVGMIDHQTGTRELHALGGLFRRMPVTFGIALAAGLSMAGFPPFLGFIGKELKYEGALAITQGPMLVAFAAVFANALIVAVSATVALRPFCGSLPPNLSTTREASPGLWVPALFLALLGFAFGVAPALVADSLVQPAVTAILGRPEVVKLKLWHGVNLPLMMSVATLLLGLAVYLLQDRLRARLHRLARRLPARMDVQWDRGLAGFKRAAAAQTRWLQHGVLKHYMAVVFTTVALGLAWALLNTGGFDTSFNWERLTLKEWAAMALVLTGALVAMGSRAPLTAICSLGGMGVGVALIYLFFGAPDVAITQLLVETLFLVLVAMTLHRLPHSMAVRGTRPRYRDALIALLVGTSVSLVLLAVIQQPLVSPTKEYFELAAVPEAFGRNIVNVILVDFRALDTFGEVVVVLVAAVGAAALLRHSGKKGRDERSSPGEAPP</sequence>
<proteinExistence type="predicted"/>
<evidence type="ECO:0000313" key="16">
    <source>
        <dbReference type="Proteomes" id="UP000664293"/>
    </source>
</evidence>
<feature type="transmembrane region" description="Helical" evidence="10">
    <location>
        <begin position="125"/>
        <end position="144"/>
    </location>
</feature>
<evidence type="ECO:0000259" key="13">
    <source>
        <dbReference type="Pfam" id="PF13244"/>
    </source>
</evidence>
<dbReference type="InterPro" id="IPR025383">
    <property type="entry name" value="MrpA_C/MbhD"/>
</dbReference>
<keyword evidence="7" id="KW-0406">Ion transport</keyword>
<dbReference type="Proteomes" id="UP000664293">
    <property type="component" value="Unassembled WGS sequence"/>
</dbReference>
<feature type="transmembrane region" description="Helical" evidence="10">
    <location>
        <begin position="558"/>
        <end position="577"/>
    </location>
</feature>
<dbReference type="PRINTS" id="PR01434">
    <property type="entry name" value="NADHDHGNASE5"/>
</dbReference>
<evidence type="ECO:0000256" key="9">
    <source>
        <dbReference type="RuleBase" id="RU000320"/>
    </source>
</evidence>
<feature type="transmembrane region" description="Helical" evidence="10">
    <location>
        <begin position="20"/>
        <end position="40"/>
    </location>
</feature>
<evidence type="ECO:0000259" key="12">
    <source>
        <dbReference type="Pfam" id="PF00662"/>
    </source>
</evidence>
<evidence type="ECO:0000259" key="14">
    <source>
        <dbReference type="Pfam" id="PF20501"/>
    </source>
</evidence>
<evidence type="ECO:0000256" key="1">
    <source>
        <dbReference type="ARBA" id="ARBA00004651"/>
    </source>
</evidence>
<feature type="domain" description="NADH-Ubiquinone oxidoreductase (complex I) chain 5 N-terminal" evidence="12">
    <location>
        <begin position="57"/>
        <end position="102"/>
    </location>
</feature>
<feature type="domain" description="MrpA C-terminal/MbhE" evidence="14">
    <location>
        <begin position="673"/>
        <end position="753"/>
    </location>
</feature>
<feature type="transmembrane region" description="Helical" evidence="10">
    <location>
        <begin position="678"/>
        <end position="699"/>
    </location>
</feature>
<evidence type="ECO:0000256" key="5">
    <source>
        <dbReference type="ARBA" id="ARBA00022692"/>
    </source>
</evidence>
<accession>A0ABS3E437</accession>
<comment type="caution">
    <text evidence="15">The sequence shown here is derived from an EMBL/GenBank/DDBJ whole genome shotgun (WGS) entry which is preliminary data.</text>
</comment>
<dbReference type="Pfam" id="PF00361">
    <property type="entry name" value="Proton_antipo_M"/>
    <property type="match status" value="1"/>
</dbReference>
<evidence type="ECO:0000259" key="11">
    <source>
        <dbReference type="Pfam" id="PF00361"/>
    </source>
</evidence>
<dbReference type="InterPro" id="IPR001750">
    <property type="entry name" value="ND/Mrp_TM"/>
</dbReference>
<feature type="transmembrane region" description="Helical" evidence="10">
    <location>
        <begin position="313"/>
        <end position="338"/>
    </location>
</feature>
<dbReference type="InterPro" id="IPR042106">
    <property type="entry name" value="Nuo/plastoQ_OxRdtase_6_NuoJ"/>
</dbReference>
<feature type="transmembrane region" description="Helical" evidence="10">
    <location>
        <begin position="194"/>
        <end position="211"/>
    </location>
</feature>
<feature type="transmembrane region" description="Helical" evidence="10">
    <location>
        <begin position="289"/>
        <end position="307"/>
    </location>
</feature>
<dbReference type="Pfam" id="PF00662">
    <property type="entry name" value="Proton_antipo_N"/>
    <property type="match status" value="1"/>
</dbReference>
<comment type="subcellular location">
    <subcellularLocation>
        <location evidence="1">Cell membrane</location>
        <topology evidence="1">Multi-pass membrane protein</topology>
    </subcellularLocation>
    <subcellularLocation>
        <location evidence="9">Membrane</location>
        <topology evidence="9">Multi-pass membrane protein</topology>
    </subcellularLocation>
</comment>
<evidence type="ECO:0000256" key="10">
    <source>
        <dbReference type="SAM" id="Phobius"/>
    </source>
</evidence>
<feature type="transmembrane region" description="Helical" evidence="10">
    <location>
        <begin position="589"/>
        <end position="607"/>
    </location>
</feature>
<evidence type="ECO:0000313" key="15">
    <source>
        <dbReference type="EMBL" id="MBN8430073.1"/>
    </source>
</evidence>
<organism evidence="15 16">
    <name type="scientific">Microbulbifer salipaludis</name>
    <dbReference type="NCBI Taxonomy" id="187980"/>
    <lineage>
        <taxon>Bacteria</taxon>
        <taxon>Pseudomonadati</taxon>
        <taxon>Pseudomonadota</taxon>
        <taxon>Gammaproteobacteria</taxon>
        <taxon>Cellvibrionales</taxon>
        <taxon>Microbulbiferaceae</taxon>
        <taxon>Microbulbifer</taxon>
    </lineage>
</organism>
<dbReference type="PANTHER" id="PTHR43373:SF1">
    <property type="entry name" value="NA(+)_H(+) ANTIPORTER SUBUNIT A"/>
    <property type="match status" value="1"/>
</dbReference>
<gene>
    <name evidence="15" type="ORF">JF535_04310</name>
</gene>
<keyword evidence="2" id="KW-0813">Transport</keyword>
<feature type="transmembrane region" description="Helical" evidence="10">
    <location>
        <begin position="156"/>
        <end position="182"/>
    </location>
</feature>
<dbReference type="EMBL" id="JAEKJR010000001">
    <property type="protein sequence ID" value="MBN8430073.1"/>
    <property type="molecule type" value="Genomic_DNA"/>
</dbReference>
<feature type="domain" description="MrpA C-terminal/MbhD" evidence="13">
    <location>
        <begin position="598"/>
        <end position="662"/>
    </location>
</feature>
<keyword evidence="3" id="KW-0050">Antiport</keyword>
<dbReference type="Pfam" id="PF20501">
    <property type="entry name" value="MbhE"/>
    <property type="match status" value="1"/>
</dbReference>
<feature type="domain" description="NADH:quinone oxidoreductase/Mrp antiporter transmembrane" evidence="11">
    <location>
        <begin position="118"/>
        <end position="404"/>
    </location>
</feature>
<dbReference type="Pfam" id="PF13244">
    <property type="entry name" value="MbhD"/>
    <property type="match status" value="1"/>
</dbReference>
<protein>
    <submittedName>
        <fullName evidence="15">DUF4040 domain-containing protein</fullName>
    </submittedName>
</protein>
<keyword evidence="5 9" id="KW-0812">Transmembrane</keyword>
<dbReference type="InterPro" id="IPR050616">
    <property type="entry name" value="CPA3_Na-H_Antiporter_A"/>
</dbReference>